<protein>
    <submittedName>
        <fullName evidence="1">Uncharacterized protein</fullName>
    </submittedName>
</protein>
<reference evidence="1 2" key="1">
    <citation type="journal article" date="2022" name="New Phytol.">
        <title>Ecological generalism drives hyperdiversity of secondary metabolite gene clusters in xylarialean endophytes.</title>
        <authorList>
            <person name="Franco M.E.E."/>
            <person name="Wisecaver J.H."/>
            <person name="Arnold A.E."/>
            <person name="Ju Y.M."/>
            <person name="Slot J.C."/>
            <person name="Ahrendt S."/>
            <person name="Moore L.P."/>
            <person name="Eastman K.E."/>
            <person name="Scott K."/>
            <person name="Konkel Z."/>
            <person name="Mondo S.J."/>
            <person name="Kuo A."/>
            <person name="Hayes R.D."/>
            <person name="Haridas S."/>
            <person name="Andreopoulos B."/>
            <person name="Riley R."/>
            <person name="LaButti K."/>
            <person name="Pangilinan J."/>
            <person name="Lipzen A."/>
            <person name="Amirebrahimi M."/>
            <person name="Yan J."/>
            <person name="Adam C."/>
            <person name="Keymanesh K."/>
            <person name="Ng V."/>
            <person name="Louie K."/>
            <person name="Northen T."/>
            <person name="Drula E."/>
            <person name="Henrissat B."/>
            <person name="Hsieh H.M."/>
            <person name="Youens-Clark K."/>
            <person name="Lutzoni F."/>
            <person name="Miadlikowska J."/>
            <person name="Eastwood D.C."/>
            <person name="Hamelin R.C."/>
            <person name="Grigoriev I.V."/>
            <person name="U'Ren J.M."/>
        </authorList>
    </citation>
    <scope>NUCLEOTIDE SEQUENCE [LARGE SCALE GENOMIC DNA]</scope>
    <source>
        <strain evidence="1 2">ER1909</strain>
    </source>
</reference>
<evidence type="ECO:0000313" key="2">
    <source>
        <dbReference type="Proteomes" id="UP001497680"/>
    </source>
</evidence>
<keyword evidence="2" id="KW-1185">Reference proteome</keyword>
<evidence type="ECO:0000313" key="1">
    <source>
        <dbReference type="EMBL" id="KAI6091861.1"/>
    </source>
</evidence>
<organism evidence="1 2">
    <name type="scientific">Hypoxylon rubiginosum</name>
    <dbReference type="NCBI Taxonomy" id="110542"/>
    <lineage>
        <taxon>Eukaryota</taxon>
        <taxon>Fungi</taxon>
        <taxon>Dikarya</taxon>
        <taxon>Ascomycota</taxon>
        <taxon>Pezizomycotina</taxon>
        <taxon>Sordariomycetes</taxon>
        <taxon>Xylariomycetidae</taxon>
        <taxon>Xylariales</taxon>
        <taxon>Hypoxylaceae</taxon>
        <taxon>Hypoxylon</taxon>
    </lineage>
</organism>
<name>A0ACC0DG86_9PEZI</name>
<proteinExistence type="predicted"/>
<dbReference type="EMBL" id="MU394285">
    <property type="protein sequence ID" value="KAI6091861.1"/>
    <property type="molecule type" value="Genomic_DNA"/>
</dbReference>
<dbReference type="Proteomes" id="UP001497680">
    <property type="component" value="Unassembled WGS sequence"/>
</dbReference>
<gene>
    <name evidence="1" type="ORF">F4821DRAFT_173944</name>
</gene>
<comment type="caution">
    <text evidence="1">The sequence shown here is derived from an EMBL/GenBank/DDBJ whole genome shotgun (WGS) entry which is preliminary data.</text>
</comment>
<accession>A0ACC0DG86</accession>
<sequence length="500" mass="57190">MASNRELYSMMNSLNFTGSVTQPDGDRLSELKVGEQPAKGFEFCPYKLIRKYPFLYCSKQDSDDLHECMKLTIFENRTWTFFYLLDPGPTNREPLLLVPSSQVEEYLDYVSSWMKKKFSVPADREREKFFITFGEMDTPLPRFIGHANSHNAVESLKPQVLKLPKDDLTRIGTAALEHYKTKMDVIYTTFRTDKKKKDVEAARLKRFERHKRYGRMMKRAQRYLGLRSSITEHANSSRIPRMGWNGNIPAPFRIEGNVRFVCVDVEAWERATHIVTEVGLAILDTRDTKNIPPGGADVGYNWFPLIKSHHFRIREHLDKVNRQFVAGCPDSFTFGQSYVVSSRDISDVLSTIIEDKESDDKRPIVMVGHDMGQDLKYLKKVGYNIWKAPHFSDEVDTKSMFQRYEKSINGRGLQGVCQDLRIPGHHFHNAGNDATYTLRAMIAMAVNYASQSFARQNDLDHGDSDPGEWSDGATDDGGPPVKSSEPVPQYNNRAGSGPNW</sequence>